<proteinExistence type="predicted"/>
<dbReference type="PANTHER" id="PTHR33376">
    <property type="match status" value="1"/>
</dbReference>
<protein>
    <submittedName>
        <fullName evidence="3">Trap dicarboxylate transporter-dctp subunit</fullName>
    </submittedName>
</protein>
<dbReference type="Pfam" id="PF03480">
    <property type="entry name" value="DctP"/>
    <property type="match status" value="1"/>
</dbReference>
<feature type="chain" id="PRO_5003680281" evidence="2">
    <location>
        <begin position="29"/>
        <end position="374"/>
    </location>
</feature>
<dbReference type="KEGG" id="tmo:TMO_3258"/>
<organism evidence="3 4">
    <name type="scientific">Tistrella mobilis (strain KA081020-065)</name>
    <dbReference type="NCBI Taxonomy" id="1110502"/>
    <lineage>
        <taxon>Bacteria</taxon>
        <taxon>Pseudomonadati</taxon>
        <taxon>Pseudomonadota</taxon>
        <taxon>Alphaproteobacteria</taxon>
        <taxon>Geminicoccales</taxon>
        <taxon>Geminicoccaceae</taxon>
        <taxon>Tistrella</taxon>
    </lineage>
</organism>
<dbReference type="HOGENOM" id="CLU_060692_0_0_5"/>
<feature type="signal peptide" evidence="2">
    <location>
        <begin position="1"/>
        <end position="28"/>
    </location>
</feature>
<evidence type="ECO:0000313" key="3">
    <source>
        <dbReference type="EMBL" id="AFK55096.1"/>
    </source>
</evidence>
<dbReference type="STRING" id="1110502.TMO_3258"/>
<dbReference type="PANTHER" id="PTHR33376:SF15">
    <property type="entry name" value="BLL6794 PROTEIN"/>
    <property type="match status" value="1"/>
</dbReference>
<dbReference type="Gene3D" id="3.40.190.170">
    <property type="entry name" value="Bacterial extracellular solute-binding protein, family 7"/>
    <property type="match status" value="1"/>
</dbReference>
<reference evidence="3 4" key="1">
    <citation type="journal article" date="2012" name="J. Am. Chem. Soc.">
        <title>Bacterial biosynthesis and maturation of the didemnin anti-cancer agents.</title>
        <authorList>
            <person name="Xu Y."/>
            <person name="Kersten R.D."/>
            <person name="Nam S.J."/>
            <person name="Lu L."/>
            <person name="Al-Suwailem A.M."/>
            <person name="Zheng H."/>
            <person name="Fenical W."/>
            <person name="Dorrestein P.C."/>
            <person name="Moore B.S."/>
            <person name="Qian P.Y."/>
        </authorList>
    </citation>
    <scope>NUCLEOTIDE SEQUENCE [LARGE SCALE GENOMIC DNA]</scope>
    <source>
        <strain evidence="3 4">KA081020-065</strain>
    </source>
</reference>
<dbReference type="GO" id="GO:0055085">
    <property type="term" value="P:transmembrane transport"/>
    <property type="evidence" value="ECO:0007669"/>
    <property type="project" value="InterPro"/>
</dbReference>
<evidence type="ECO:0000256" key="1">
    <source>
        <dbReference type="ARBA" id="ARBA00022729"/>
    </source>
</evidence>
<evidence type="ECO:0000256" key="2">
    <source>
        <dbReference type="SAM" id="SignalP"/>
    </source>
</evidence>
<dbReference type="eggNOG" id="COG1638">
    <property type="taxonomic scope" value="Bacteria"/>
</dbReference>
<dbReference type="AlphaFoldDB" id="I3TQQ8"/>
<dbReference type="CDD" id="cd13666">
    <property type="entry name" value="PBP2_TRAP_DctP_like_1"/>
    <property type="match status" value="1"/>
</dbReference>
<dbReference type="NCBIfam" id="NF037995">
    <property type="entry name" value="TRAP_S1"/>
    <property type="match status" value="1"/>
</dbReference>
<keyword evidence="1 2" id="KW-0732">Signal</keyword>
<name>I3TQQ8_TISMK</name>
<dbReference type="EMBL" id="CP003236">
    <property type="protein sequence ID" value="AFK55096.1"/>
    <property type="molecule type" value="Genomic_DNA"/>
</dbReference>
<dbReference type="InterPro" id="IPR018389">
    <property type="entry name" value="DctP_fam"/>
</dbReference>
<dbReference type="RefSeq" id="WP_014746773.1">
    <property type="nucleotide sequence ID" value="NC_017956.1"/>
</dbReference>
<gene>
    <name evidence="3" type="ordered locus">TMO_3258</name>
</gene>
<dbReference type="Proteomes" id="UP000005258">
    <property type="component" value="Chromosome"/>
</dbReference>
<evidence type="ECO:0000313" key="4">
    <source>
        <dbReference type="Proteomes" id="UP000005258"/>
    </source>
</evidence>
<accession>I3TQQ8</accession>
<sequence length="374" mass="40195">MNGARILRTGAAAVLGLAIGAGTLSASATELRIASGTVSKNALNGGMYKFAELIAQKTDGTYTGKVFPGTLLSFAEMTNGVRDGVVDVGYVIPAYTRAEFPQTNLLIDMSTASSDPVVMAGAINDYMFSCAPCLKEFDALNQVFLGFSVAGPYYLMSTKKIASLDDFRGKTIRGIGPFGRWIEAMGGKSVLVTSTDVYESLNQGQLDGNTQGLDTLKSMSLGDIVDYVLDIPIGLYLGSALYDVNRDVWDDMTPEHRRAFLAAAAEGHAWTTINYFAENNVFLTHPETGGVEIVKPDEKLAAASAAFREADLDTVAKINAEKYGITDATERVARLRGLVKKWEGLMQDVDKTDVAAVAAIYDREIFTRIDPSAL</sequence>
<dbReference type="InterPro" id="IPR038404">
    <property type="entry name" value="TRAP_DctP_sf"/>
</dbReference>
<keyword evidence="4" id="KW-1185">Reference proteome</keyword>